<keyword evidence="5" id="KW-1185">Reference proteome</keyword>
<dbReference type="InterPro" id="IPR056124">
    <property type="entry name" value="DUF7707"/>
</dbReference>
<feature type="region of interest" description="Disordered" evidence="1">
    <location>
        <begin position="139"/>
        <end position="158"/>
    </location>
</feature>
<dbReference type="Proteomes" id="UP001492380">
    <property type="component" value="Unassembled WGS sequence"/>
</dbReference>
<comment type="caution">
    <text evidence="4">The sequence shown here is derived from an EMBL/GenBank/DDBJ whole genome shotgun (WGS) entry which is preliminary data.</text>
</comment>
<dbReference type="PANTHER" id="PTHR38118">
    <property type="entry name" value="ANCHORED CELL WALL PROTEIN 11-RELATED"/>
    <property type="match status" value="1"/>
</dbReference>
<feature type="chain" id="PRO_5047089507" description="DUF7707 domain-containing protein" evidence="2">
    <location>
        <begin position="20"/>
        <end position="196"/>
    </location>
</feature>
<keyword evidence="2" id="KW-0732">Signal</keyword>
<organism evidence="4 5">
    <name type="scientific">Phyllosticta capitalensis</name>
    <dbReference type="NCBI Taxonomy" id="121624"/>
    <lineage>
        <taxon>Eukaryota</taxon>
        <taxon>Fungi</taxon>
        <taxon>Dikarya</taxon>
        <taxon>Ascomycota</taxon>
        <taxon>Pezizomycotina</taxon>
        <taxon>Dothideomycetes</taxon>
        <taxon>Dothideomycetes incertae sedis</taxon>
        <taxon>Botryosphaeriales</taxon>
        <taxon>Phyllostictaceae</taxon>
        <taxon>Phyllosticta</taxon>
    </lineage>
</organism>
<gene>
    <name evidence="4" type="ORF">HDK90DRAFT_470153</name>
</gene>
<reference evidence="4 5" key="1">
    <citation type="submission" date="2024-04" db="EMBL/GenBank/DDBJ databases">
        <title>Phyllosticta paracitricarpa is synonymous to the EU quarantine fungus P. citricarpa based on phylogenomic analyses.</title>
        <authorList>
            <consortium name="Lawrence Berkeley National Laboratory"/>
            <person name="Van Ingen-Buijs V.A."/>
            <person name="Van Westerhoven A.C."/>
            <person name="Haridas S."/>
            <person name="Skiadas P."/>
            <person name="Martin F."/>
            <person name="Groenewald J.Z."/>
            <person name="Crous P.W."/>
            <person name="Seidl M.F."/>
        </authorList>
    </citation>
    <scope>NUCLEOTIDE SEQUENCE [LARGE SCALE GENOMIC DNA]</scope>
    <source>
        <strain evidence="4 5">CBS 123374</strain>
    </source>
</reference>
<evidence type="ECO:0000256" key="2">
    <source>
        <dbReference type="SAM" id="SignalP"/>
    </source>
</evidence>
<sequence length="196" mass="19464">MRFSTVFAAVSAFAGLALAQSSTGSATCQASSTVEASSVDSSTRNTWCRAQQQSCPTLCGGSTANNTCDIETLTYNCTCNPAIPNLNISDFSQTLPSLECQYAVGECTAAHPDDATCQAVCQSVVCGSKNVTSQAETSSSSAVASATGTPTSSGTASTASTTAAASSSAAAVVNFGTNYGSVSLVAGLLALFGLAL</sequence>
<feature type="signal peptide" evidence="2">
    <location>
        <begin position="1"/>
        <end position="19"/>
    </location>
</feature>
<evidence type="ECO:0000256" key="1">
    <source>
        <dbReference type="SAM" id="MobiDB-lite"/>
    </source>
</evidence>
<proteinExistence type="predicted"/>
<evidence type="ECO:0000313" key="5">
    <source>
        <dbReference type="Proteomes" id="UP001492380"/>
    </source>
</evidence>
<evidence type="ECO:0000259" key="3">
    <source>
        <dbReference type="Pfam" id="PF24808"/>
    </source>
</evidence>
<dbReference type="Pfam" id="PF24808">
    <property type="entry name" value="DUF7707"/>
    <property type="match status" value="1"/>
</dbReference>
<evidence type="ECO:0000313" key="4">
    <source>
        <dbReference type="EMBL" id="KAK8224737.1"/>
    </source>
</evidence>
<feature type="domain" description="DUF7707" evidence="3">
    <location>
        <begin position="33"/>
        <end position="130"/>
    </location>
</feature>
<dbReference type="EMBL" id="JBBWRZ010000012">
    <property type="protein sequence ID" value="KAK8224737.1"/>
    <property type="molecule type" value="Genomic_DNA"/>
</dbReference>
<dbReference type="PANTHER" id="PTHR38118:SF2">
    <property type="entry name" value="CDP-ALCOHOL PHOSPHATIDYLTRANSFERASE PROTEIN"/>
    <property type="match status" value="1"/>
</dbReference>
<protein>
    <recommendedName>
        <fullName evidence="3">DUF7707 domain-containing protein</fullName>
    </recommendedName>
</protein>
<name>A0ABR1YBC7_9PEZI</name>
<accession>A0ABR1YBC7</accession>